<dbReference type="PANTHER" id="PTHR32282">
    <property type="entry name" value="BINDING PROTEIN TRANSPEPTIDASE, PUTATIVE-RELATED"/>
    <property type="match status" value="1"/>
</dbReference>
<dbReference type="GO" id="GO:0009252">
    <property type="term" value="P:peptidoglycan biosynthetic process"/>
    <property type="evidence" value="ECO:0007669"/>
    <property type="project" value="UniProtKB-UniPathway"/>
</dbReference>
<dbReference type="InterPro" id="IPR050396">
    <property type="entry name" value="Glycosyltr_51/Transpeptidase"/>
</dbReference>
<keyword evidence="5" id="KW-0645">Protease</keyword>
<dbReference type="GO" id="GO:0030288">
    <property type="term" value="C:outer membrane-bounded periplasmic space"/>
    <property type="evidence" value="ECO:0007669"/>
    <property type="project" value="TreeGrafter"/>
</dbReference>
<protein>
    <submittedName>
        <fullName evidence="17">PBP1A family penicillin-binding protein</fullName>
    </submittedName>
</protein>
<dbReference type="InterPro" id="IPR036950">
    <property type="entry name" value="PBP_transglycosylase"/>
</dbReference>
<evidence type="ECO:0000256" key="14">
    <source>
        <dbReference type="ARBA" id="ARBA00049902"/>
    </source>
</evidence>
<comment type="catalytic activity">
    <reaction evidence="13">
        <text>Preferential cleavage: (Ac)2-L-Lys-D-Ala-|-D-Ala. Also transpeptidation of peptidyl-alanyl moieties that are N-acyl substituents of D-alanine.</text>
        <dbReference type="EC" id="3.4.16.4"/>
    </reaction>
</comment>
<feature type="domain" description="Penicillin-binding protein transpeptidase" evidence="15">
    <location>
        <begin position="356"/>
        <end position="596"/>
    </location>
</feature>
<keyword evidence="18" id="KW-1185">Reference proteome</keyword>
<evidence type="ECO:0000259" key="16">
    <source>
        <dbReference type="Pfam" id="PF00912"/>
    </source>
</evidence>
<evidence type="ECO:0000256" key="3">
    <source>
        <dbReference type="ARBA" id="ARBA00007739"/>
    </source>
</evidence>
<feature type="domain" description="Glycosyl transferase family 51" evidence="16">
    <location>
        <begin position="103"/>
        <end position="265"/>
    </location>
</feature>
<dbReference type="GO" id="GO:0008658">
    <property type="term" value="F:penicillin binding"/>
    <property type="evidence" value="ECO:0007669"/>
    <property type="project" value="InterPro"/>
</dbReference>
<evidence type="ECO:0000256" key="2">
    <source>
        <dbReference type="ARBA" id="ARBA00007090"/>
    </source>
</evidence>
<dbReference type="RefSeq" id="WP_160775980.1">
    <property type="nucleotide sequence ID" value="NZ_WUMV01000006.1"/>
</dbReference>
<evidence type="ECO:0000256" key="1">
    <source>
        <dbReference type="ARBA" id="ARBA00004752"/>
    </source>
</evidence>
<keyword evidence="4" id="KW-0121">Carboxypeptidase</keyword>
<dbReference type="Pfam" id="PF00912">
    <property type="entry name" value="Transgly"/>
    <property type="match status" value="1"/>
</dbReference>
<evidence type="ECO:0000256" key="10">
    <source>
        <dbReference type="ARBA" id="ARBA00022984"/>
    </source>
</evidence>
<comment type="pathway">
    <text evidence="1">Cell wall biogenesis; peptidoglycan biosynthesis.</text>
</comment>
<organism evidence="17 18">
    <name type="scientific">Stappia sediminis</name>
    <dbReference type="NCBI Taxonomy" id="2692190"/>
    <lineage>
        <taxon>Bacteria</taxon>
        <taxon>Pseudomonadati</taxon>
        <taxon>Pseudomonadota</taxon>
        <taxon>Alphaproteobacteria</taxon>
        <taxon>Hyphomicrobiales</taxon>
        <taxon>Stappiaceae</taxon>
        <taxon>Stappia</taxon>
    </lineage>
</organism>
<accession>A0A7X3LV56</accession>
<evidence type="ECO:0000256" key="12">
    <source>
        <dbReference type="ARBA" id="ARBA00023316"/>
    </source>
</evidence>
<evidence type="ECO:0000256" key="13">
    <source>
        <dbReference type="ARBA" id="ARBA00034000"/>
    </source>
</evidence>
<dbReference type="InterPro" id="IPR012338">
    <property type="entry name" value="Beta-lactam/transpept-like"/>
</dbReference>
<proteinExistence type="inferred from homology"/>
<dbReference type="GO" id="GO:0008955">
    <property type="term" value="F:peptidoglycan glycosyltransferase activity"/>
    <property type="evidence" value="ECO:0007669"/>
    <property type="project" value="UniProtKB-EC"/>
</dbReference>
<dbReference type="Proteomes" id="UP000433101">
    <property type="component" value="Unassembled WGS sequence"/>
</dbReference>
<keyword evidence="9" id="KW-0133">Cell shape</keyword>
<dbReference type="GO" id="GO:0006508">
    <property type="term" value="P:proteolysis"/>
    <property type="evidence" value="ECO:0007669"/>
    <property type="project" value="UniProtKB-KW"/>
</dbReference>
<dbReference type="Gene3D" id="1.10.3810.10">
    <property type="entry name" value="Biosynthetic peptidoglycan transglycosylase-like"/>
    <property type="match status" value="1"/>
</dbReference>
<gene>
    <name evidence="17" type="ORF">GR183_12470</name>
</gene>
<evidence type="ECO:0000256" key="7">
    <source>
        <dbReference type="ARBA" id="ARBA00022679"/>
    </source>
</evidence>
<dbReference type="SUPFAM" id="SSF56601">
    <property type="entry name" value="beta-lactamase/transpeptidase-like"/>
    <property type="match status" value="1"/>
</dbReference>
<comment type="caution">
    <text evidence="17">The sequence shown here is derived from an EMBL/GenBank/DDBJ whole genome shotgun (WGS) entry which is preliminary data.</text>
</comment>
<keyword evidence="10" id="KW-0573">Peptidoglycan synthesis</keyword>
<comment type="similarity">
    <text evidence="3">In the N-terminal section; belongs to the glycosyltransferase 51 family.</text>
</comment>
<dbReference type="UniPathway" id="UPA00219"/>
<dbReference type="EMBL" id="WUMV01000006">
    <property type="protein sequence ID" value="MXN65721.1"/>
    <property type="molecule type" value="Genomic_DNA"/>
</dbReference>
<evidence type="ECO:0000256" key="6">
    <source>
        <dbReference type="ARBA" id="ARBA00022676"/>
    </source>
</evidence>
<evidence type="ECO:0000256" key="9">
    <source>
        <dbReference type="ARBA" id="ARBA00022960"/>
    </source>
</evidence>
<name>A0A7X3LV56_9HYPH</name>
<dbReference type="FunFam" id="1.10.3810.10:FF:000001">
    <property type="entry name" value="Penicillin-binding protein 1A"/>
    <property type="match status" value="1"/>
</dbReference>
<sequence>MLSADAWVDTVLWRFFTALRRGLEGYSAFLRKFRARGVGRLGAELGSDALTFGLGGLIVMLTFALPAFEETARSDWRTTDDFSVTFLDRFGNEVGHRGIILNDTVPLEDIPDHMIKAALATEDRRFFHHFGIDVIGTFRAMVENVRARSVVQGGSSLTQQLAKNLFLSNERTLERKIKEAFLALWLEANLTKREILKLYLDRAYMGGGTFGVTAASKFYFNKNVRDLSLAEAAMLAGLFKAPTKYAPHINLPAARARANEVLTNMVQAGFMTEGQVIGARRNPAVAVDRSQERAPDHFLDYAFDQLKELARTKPALAQDRIVTVRTTLDPGLQRQAERAVLSTLREYSDRYGVEEGAVAVLVPDSGAVRAMVGGKNYGASQFNRAVDALRQPGSSFKPFVYITAFQNGYEPKSIVPDAPINIGGWSPRNYGRRYRGAVTLKTALTKSINTVPVRLAQALGRDKVVENAYKMGITSELKITRALPLGVAEVRVLDMAAAYSTFATGGKRNKVFAIQEVKNSSGDIIYEHDREAPPPERVLQEKAAMEMNDVLVNVVERGTGRRAQIEGVVAAGKTGTTQAYRDAWFVGYTGNYAAAVWFGNDDFSRTNRMTGGSLPAMTWQSIMEYAHQGIELKTLPGVEAETKPEAAEVAKVDPDAGGSRPRLLREQSMAVLKQIGEKLSEISVPALPGQRAAAFPDTDTSTVTR</sequence>
<dbReference type="AlphaFoldDB" id="A0A7X3LV56"/>
<dbReference type="SUPFAM" id="SSF53955">
    <property type="entry name" value="Lysozyme-like"/>
    <property type="match status" value="1"/>
</dbReference>
<keyword evidence="11" id="KW-0511">Multifunctional enzyme</keyword>
<dbReference type="InterPro" id="IPR001460">
    <property type="entry name" value="PCN-bd_Tpept"/>
</dbReference>
<dbReference type="GO" id="GO:0008360">
    <property type="term" value="P:regulation of cell shape"/>
    <property type="evidence" value="ECO:0007669"/>
    <property type="project" value="UniProtKB-KW"/>
</dbReference>
<dbReference type="PANTHER" id="PTHR32282:SF33">
    <property type="entry name" value="PEPTIDOGLYCAN GLYCOSYLTRANSFERASE"/>
    <property type="match status" value="1"/>
</dbReference>
<keyword evidence="7" id="KW-0808">Transferase</keyword>
<keyword evidence="8" id="KW-0378">Hydrolase</keyword>
<evidence type="ECO:0000313" key="18">
    <source>
        <dbReference type="Proteomes" id="UP000433101"/>
    </source>
</evidence>
<evidence type="ECO:0000256" key="4">
    <source>
        <dbReference type="ARBA" id="ARBA00022645"/>
    </source>
</evidence>
<evidence type="ECO:0000256" key="5">
    <source>
        <dbReference type="ARBA" id="ARBA00022670"/>
    </source>
</evidence>
<comment type="similarity">
    <text evidence="2">In the C-terminal section; belongs to the transpeptidase family.</text>
</comment>
<dbReference type="NCBIfam" id="TIGR02074">
    <property type="entry name" value="PBP_1a_fam"/>
    <property type="match status" value="1"/>
</dbReference>
<evidence type="ECO:0000313" key="17">
    <source>
        <dbReference type="EMBL" id="MXN65721.1"/>
    </source>
</evidence>
<dbReference type="GO" id="GO:0009002">
    <property type="term" value="F:serine-type D-Ala-D-Ala carboxypeptidase activity"/>
    <property type="evidence" value="ECO:0007669"/>
    <property type="project" value="UniProtKB-EC"/>
</dbReference>
<evidence type="ECO:0000256" key="11">
    <source>
        <dbReference type="ARBA" id="ARBA00023268"/>
    </source>
</evidence>
<reference evidence="17 18" key="1">
    <citation type="submission" date="2019-12" db="EMBL/GenBank/DDBJ databases">
        <authorList>
            <person name="Li M."/>
        </authorList>
    </citation>
    <scope>NUCLEOTIDE SEQUENCE [LARGE SCALE GENOMIC DNA]</scope>
    <source>
        <strain evidence="17 18">GBMRC 2046</strain>
    </source>
</reference>
<keyword evidence="6" id="KW-0328">Glycosyltransferase</keyword>
<dbReference type="Gene3D" id="3.40.710.10">
    <property type="entry name" value="DD-peptidase/beta-lactamase superfamily"/>
    <property type="match status" value="1"/>
</dbReference>
<evidence type="ECO:0000259" key="15">
    <source>
        <dbReference type="Pfam" id="PF00905"/>
    </source>
</evidence>
<keyword evidence="12" id="KW-0961">Cell wall biogenesis/degradation</keyword>
<evidence type="ECO:0000256" key="8">
    <source>
        <dbReference type="ARBA" id="ARBA00022801"/>
    </source>
</evidence>
<dbReference type="Pfam" id="PF00905">
    <property type="entry name" value="Transpeptidase"/>
    <property type="match status" value="1"/>
</dbReference>
<dbReference type="GO" id="GO:0071555">
    <property type="term" value="P:cell wall organization"/>
    <property type="evidence" value="ECO:0007669"/>
    <property type="project" value="UniProtKB-KW"/>
</dbReference>
<comment type="catalytic activity">
    <reaction evidence="14">
        <text>[GlcNAc-(1-&gt;4)-Mur2Ac(oyl-L-Ala-gamma-D-Glu-L-Lys-D-Ala-D-Ala)](n)-di-trans,octa-cis-undecaprenyl diphosphate + beta-D-GlcNAc-(1-&gt;4)-Mur2Ac(oyl-L-Ala-gamma-D-Glu-L-Lys-D-Ala-D-Ala)-di-trans,octa-cis-undecaprenyl diphosphate = [GlcNAc-(1-&gt;4)-Mur2Ac(oyl-L-Ala-gamma-D-Glu-L-Lys-D-Ala-D-Ala)](n+1)-di-trans,octa-cis-undecaprenyl diphosphate + di-trans,octa-cis-undecaprenyl diphosphate + H(+)</text>
        <dbReference type="Rhea" id="RHEA:23708"/>
        <dbReference type="Rhea" id="RHEA-COMP:9602"/>
        <dbReference type="Rhea" id="RHEA-COMP:9603"/>
        <dbReference type="ChEBI" id="CHEBI:15378"/>
        <dbReference type="ChEBI" id="CHEBI:58405"/>
        <dbReference type="ChEBI" id="CHEBI:60033"/>
        <dbReference type="ChEBI" id="CHEBI:78435"/>
        <dbReference type="EC" id="2.4.99.28"/>
    </reaction>
</comment>
<dbReference type="InterPro" id="IPR001264">
    <property type="entry name" value="Glyco_trans_51"/>
</dbReference>
<dbReference type="InterPro" id="IPR023346">
    <property type="entry name" value="Lysozyme-like_dom_sf"/>
</dbReference>